<organism evidence="2 3">
    <name type="scientific">Achromobacter kerstersii</name>
    <dbReference type="NCBI Taxonomy" id="1353890"/>
    <lineage>
        <taxon>Bacteria</taxon>
        <taxon>Pseudomonadati</taxon>
        <taxon>Pseudomonadota</taxon>
        <taxon>Betaproteobacteria</taxon>
        <taxon>Burkholderiales</taxon>
        <taxon>Alcaligenaceae</taxon>
        <taxon>Achromobacter</taxon>
    </lineage>
</organism>
<dbReference type="Pfam" id="PF06906">
    <property type="entry name" value="DUF1272"/>
    <property type="match status" value="1"/>
</dbReference>
<dbReference type="AlphaFoldDB" id="A0A6S7AP35"/>
<dbReference type="InterPro" id="IPR010696">
    <property type="entry name" value="DUF1272"/>
</dbReference>
<evidence type="ECO:0000313" key="3">
    <source>
        <dbReference type="Proteomes" id="UP000494269"/>
    </source>
</evidence>
<feature type="region of interest" description="Disordered" evidence="1">
    <location>
        <begin position="52"/>
        <end position="84"/>
    </location>
</feature>
<reference evidence="2 3" key="1">
    <citation type="submission" date="2020-04" db="EMBL/GenBank/DDBJ databases">
        <authorList>
            <person name="De Canck E."/>
        </authorList>
    </citation>
    <scope>NUCLEOTIDE SEQUENCE [LARGE SCALE GENOMIC DNA]</scope>
    <source>
        <strain evidence="2 3">LMG 3441</strain>
    </source>
</reference>
<sequence length="102" mass="11078">MLALRPTCEHCDTALPPDATHARICSFECTFCASCVDEVLGNVCPNCGGGFTPRPIRPSQDRKGGNCLEKYPASTERKHRPVDQAAHAALRRSLEGVAPQDR</sequence>
<protein>
    <recommendedName>
        <fullName evidence="4">Urease</fullName>
    </recommendedName>
</protein>
<gene>
    <name evidence="2" type="ORF">LMG3441_05737</name>
</gene>
<dbReference type="RefSeq" id="WP_175171710.1">
    <property type="nucleotide sequence ID" value="NZ_CADIJQ010000014.1"/>
</dbReference>
<keyword evidence="3" id="KW-1185">Reference proteome</keyword>
<evidence type="ECO:0000256" key="1">
    <source>
        <dbReference type="SAM" id="MobiDB-lite"/>
    </source>
</evidence>
<name>A0A6S7AP35_9BURK</name>
<evidence type="ECO:0000313" key="2">
    <source>
        <dbReference type="EMBL" id="CAB3741747.1"/>
    </source>
</evidence>
<evidence type="ECO:0008006" key="4">
    <source>
        <dbReference type="Google" id="ProtNLM"/>
    </source>
</evidence>
<dbReference type="Proteomes" id="UP000494269">
    <property type="component" value="Unassembled WGS sequence"/>
</dbReference>
<dbReference type="EMBL" id="CADIJQ010000014">
    <property type="protein sequence ID" value="CAB3741747.1"/>
    <property type="molecule type" value="Genomic_DNA"/>
</dbReference>
<proteinExistence type="predicted"/>
<accession>A0A6S7AP35</accession>